<dbReference type="PRINTS" id="PR00719">
    <property type="entry name" value="LMWPTPASE"/>
</dbReference>
<dbReference type="InterPro" id="IPR017867">
    <property type="entry name" value="Tyr_phospatase_low_mol_wt"/>
</dbReference>
<dbReference type="AlphaFoldDB" id="A0A4R5DEC7"/>
<dbReference type="PANTHER" id="PTHR11717">
    <property type="entry name" value="LOW MOLECULAR WEIGHT PROTEIN TYROSINE PHOSPHATASE"/>
    <property type="match status" value="1"/>
</dbReference>
<evidence type="ECO:0000313" key="7">
    <source>
        <dbReference type="EMBL" id="TDE10084.1"/>
    </source>
</evidence>
<dbReference type="CDD" id="cd16343">
    <property type="entry name" value="LMWPTP"/>
    <property type="match status" value="1"/>
</dbReference>
<evidence type="ECO:0000256" key="4">
    <source>
        <dbReference type="ARBA" id="ARBA00022912"/>
    </source>
</evidence>
<keyword evidence="3" id="KW-0378">Hydrolase</keyword>
<feature type="active site" evidence="5">
    <location>
        <position position="21"/>
    </location>
</feature>
<evidence type="ECO:0000256" key="1">
    <source>
        <dbReference type="ARBA" id="ARBA00011063"/>
    </source>
</evidence>
<evidence type="ECO:0000259" key="6">
    <source>
        <dbReference type="SMART" id="SM00226"/>
    </source>
</evidence>
<feature type="active site" description="Proton donor" evidence="5">
    <location>
        <position position="136"/>
    </location>
</feature>
<keyword evidence="4" id="KW-0904">Protein phosphatase</keyword>
<dbReference type="EC" id="3.1.3.48" evidence="2"/>
<proteinExistence type="inferred from homology"/>
<dbReference type="InterPro" id="IPR023485">
    <property type="entry name" value="Ptyr_pPase"/>
</dbReference>
<dbReference type="SMART" id="SM00226">
    <property type="entry name" value="LMWPc"/>
    <property type="match status" value="1"/>
</dbReference>
<dbReference type="PANTHER" id="PTHR11717:SF7">
    <property type="entry name" value="LOW MOLECULAR WEIGHT PHOSPHOTYROSINE PROTEIN PHOSPHATASE"/>
    <property type="match status" value="1"/>
</dbReference>
<evidence type="ECO:0000256" key="2">
    <source>
        <dbReference type="ARBA" id="ARBA00013064"/>
    </source>
</evidence>
<dbReference type="InterPro" id="IPR050438">
    <property type="entry name" value="LMW_PTPase"/>
</dbReference>
<dbReference type="OrthoDB" id="9784339at2"/>
<gene>
    <name evidence="7" type="ORF">E1269_12230</name>
</gene>
<evidence type="ECO:0000256" key="5">
    <source>
        <dbReference type="PIRSR" id="PIRSR617867-1"/>
    </source>
</evidence>
<feature type="domain" description="Phosphotyrosine protein phosphatase I" evidence="6">
    <location>
        <begin position="9"/>
        <end position="162"/>
    </location>
</feature>
<comment type="similarity">
    <text evidence="1">Belongs to the low molecular weight phosphotyrosine protein phosphatase family.</text>
</comment>
<dbReference type="Pfam" id="PF01451">
    <property type="entry name" value="LMWPc"/>
    <property type="match status" value="1"/>
</dbReference>
<keyword evidence="8" id="KW-1185">Reference proteome</keyword>
<dbReference type="InterPro" id="IPR036196">
    <property type="entry name" value="Ptyr_pPase_sf"/>
</dbReference>
<comment type="caution">
    <text evidence="7">The sequence shown here is derived from an EMBL/GenBank/DDBJ whole genome shotgun (WGS) entry which is preliminary data.</text>
</comment>
<evidence type="ECO:0000256" key="3">
    <source>
        <dbReference type="ARBA" id="ARBA00022801"/>
    </source>
</evidence>
<dbReference type="Gene3D" id="3.40.50.2300">
    <property type="match status" value="1"/>
</dbReference>
<accession>A0A4R5DEC7</accession>
<evidence type="ECO:0000313" key="8">
    <source>
        <dbReference type="Proteomes" id="UP000294739"/>
    </source>
</evidence>
<dbReference type="InParanoid" id="A0A4R5DEC7"/>
<dbReference type="EMBL" id="SMKZ01000015">
    <property type="protein sequence ID" value="TDE10084.1"/>
    <property type="molecule type" value="Genomic_DNA"/>
</dbReference>
<dbReference type="Proteomes" id="UP000294739">
    <property type="component" value="Unassembled WGS sequence"/>
</dbReference>
<sequence>MVSDSSRPFRLCVVCAGNICRSPIAETVIRSRLADAGLGRLVVVDSAGTGGWHSGEPADHRALAALTRRGYDGSAHRARQFRRDWFDDVDIVLALDRENFADLYALAPDDDARARIQLLRSYDQLALAAEDTDVPDPYYGDDDAFEQVLVMIETAADGLVEAIRDELSQPLDPDLAGR</sequence>
<dbReference type="FunCoup" id="A0A4R5DEC7">
    <property type="interactions" value="317"/>
</dbReference>
<name>A0A4R5DEC7_9ACTN</name>
<protein>
    <recommendedName>
        <fullName evidence="2">protein-tyrosine-phosphatase</fullName>
        <ecNumber evidence="2">3.1.3.48</ecNumber>
    </recommendedName>
</protein>
<dbReference type="SUPFAM" id="SSF52788">
    <property type="entry name" value="Phosphotyrosine protein phosphatases I"/>
    <property type="match status" value="1"/>
</dbReference>
<feature type="active site" description="Nucleophile" evidence="5">
    <location>
        <position position="15"/>
    </location>
</feature>
<organism evidence="7 8">
    <name type="scientific">Jiangella asiatica</name>
    <dbReference type="NCBI Taxonomy" id="2530372"/>
    <lineage>
        <taxon>Bacteria</taxon>
        <taxon>Bacillati</taxon>
        <taxon>Actinomycetota</taxon>
        <taxon>Actinomycetes</taxon>
        <taxon>Jiangellales</taxon>
        <taxon>Jiangellaceae</taxon>
        <taxon>Jiangella</taxon>
    </lineage>
</organism>
<reference evidence="7 8" key="1">
    <citation type="submission" date="2019-03" db="EMBL/GenBank/DDBJ databases">
        <title>Draft genome sequences of novel Actinobacteria.</title>
        <authorList>
            <person name="Sahin N."/>
            <person name="Ay H."/>
            <person name="Saygin H."/>
        </authorList>
    </citation>
    <scope>NUCLEOTIDE SEQUENCE [LARGE SCALE GENOMIC DNA]</scope>
    <source>
        <strain evidence="7 8">5K138</strain>
    </source>
</reference>
<dbReference type="GO" id="GO:0004725">
    <property type="term" value="F:protein tyrosine phosphatase activity"/>
    <property type="evidence" value="ECO:0007669"/>
    <property type="project" value="UniProtKB-EC"/>
</dbReference>